<evidence type="ECO:0000256" key="1">
    <source>
        <dbReference type="ARBA" id="ARBA00009923"/>
    </source>
</evidence>
<dbReference type="FunFam" id="3.40.33.10:FF:000006">
    <property type="entry name" value="Putative pathogenesis-related protein 1"/>
    <property type="match status" value="1"/>
</dbReference>
<reference evidence="8" key="2">
    <citation type="submission" date="2023-06" db="EMBL/GenBank/DDBJ databases">
        <authorList>
            <person name="Swenson N.G."/>
            <person name="Wegrzyn J.L."/>
            <person name="Mcevoy S.L."/>
        </authorList>
    </citation>
    <scope>NUCLEOTIDE SEQUENCE</scope>
    <source>
        <strain evidence="8">NS2018</strain>
        <tissue evidence="8">Leaf</tissue>
    </source>
</reference>
<evidence type="ECO:0000256" key="5">
    <source>
        <dbReference type="ARBA" id="ARBA00073092"/>
    </source>
</evidence>
<sequence>MSKVSLAILCLVVVGIAALHLSYAQNSPEDYVRAHNAARAQVGVGEIKWDDQVESYAQKYANKRKGDCKLVHSGGPYGENIAWGSGDLTGKAAVKLWVDEKPKYNYMFNSCIGGECRHYTQVVWRKSVRLGCAKVKCDNRRGTFITCNYDPPGNYVNQRPY</sequence>
<evidence type="ECO:0000313" key="9">
    <source>
        <dbReference type="Proteomes" id="UP001168877"/>
    </source>
</evidence>
<organism evidence="8 9">
    <name type="scientific">Acer saccharum</name>
    <name type="common">Sugar maple</name>
    <dbReference type="NCBI Taxonomy" id="4024"/>
    <lineage>
        <taxon>Eukaryota</taxon>
        <taxon>Viridiplantae</taxon>
        <taxon>Streptophyta</taxon>
        <taxon>Embryophyta</taxon>
        <taxon>Tracheophyta</taxon>
        <taxon>Spermatophyta</taxon>
        <taxon>Magnoliopsida</taxon>
        <taxon>eudicotyledons</taxon>
        <taxon>Gunneridae</taxon>
        <taxon>Pentapetalae</taxon>
        <taxon>rosids</taxon>
        <taxon>malvids</taxon>
        <taxon>Sapindales</taxon>
        <taxon>Sapindaceae</taxon>
        <taxon>Hippocastanoideae</taxon>
        <taxon>Acereae</taxon>
        <taxon>Acer</taxon>
    </lineage>
</organism>
<dbReference type="PROSITE" id="PS01009">
    <property type="entry name" value="CRISP_1"/>
    <property type="match status" value="1"/>
</dbReference>
<feature type="signal peptide" evidence="6">
    <location>
        <begin position="1"/>
        <end position="24"/>
    </location>
</feature>
<accession>A0AA39VF21</accession>
<dbReference type="SMART" id="SM00198">
    <property type="entry name" value="SCP"/>
    <property type="match status" value="1"/>
</dbReference>
<name>A0AA39VF21_ACESA</name>
<reference evidence="8" key="1">
    <citation type="journal article" date="2022" name="Plant J.">
        <title>Strategies of tolerance reflected in two North American maple genomes.</title>
        <authorList>
            <person name="McEvoy S.L."/>
            <person name="Sezen U.U."/>
            <person name="Trouern-Trend A."/>
            <person name="McMahon S.M."/>
            <person name="Schaberg P.G."/>
            <person name="Yang J."/>
            <person name="Wegrzyn J.L."/>
            <person name="Swenson N.G."/>
        </authorList>
    </citation>
    <scope>NUCLEOTIDE SEQUENCE</scope>
    <source>
        <strain evidence="8">NS2018</strain>
    </source>
</reference>
<evidence type="ECO:0000256" key="6">
    <source>
        <dbReference type="SAM" id="SignalP"/>
    </source>
</evidence>
<keyword evidence="9" id="KW-1185">Reference proteome</keyword>
<dbReference type="Pfam" id="PF00188">
    <property type="entry name" value="CAP"/>
    <property type="match status" value="1"/>
</dbReference>
<dbReference type="GO" id="GO:0005576">
    <property type="term" value="C:extracellular region"/>
    <property type="evidence" value="ECO:0007669"/>
    <property type="project" value="InterPro"/>
</dbReference>
<protein>
    <recommendedName>
        <fullName evidence="5">Pathogenesis-related protein 1</fullName>
    </recommendedName>
</protein>
<dbReference type="Gene3D" id="3.40.33.10">
    <property type="entry name" value="CAP"/>
    <property type="match status" value="1"/>
</dbReference>
<comment type="similarity">
    <text evidence="1">Belongs to the CRISP family.</text>
</comment>
<dbReference type="CDD" id="cd05381">
    <property type="entry name" value="CAP_PR-1"/>
    <property type="match status" value="1"/>
</dbReference>
<dbReference type="PROSITE" id="PS01010">
    <property type="entry name" value="CRISP_2"/>
    <property type="match status" value="1"/>
</dbReference>
<dbReference type="InterPro" id="IPR035940">
    <property type="entry name" value="CAP_sf"/>
</dbReference>
<evidence type="ECO:0000313" key="8">
    <source>
        <dbReference type="EMBL" id="KAK0583584.1"/>
    </source>
</evidence>
<dbReference type="GO" id="GO:0098542">
    <property type="term" value="P:defense response to other organism"/>
    <property type="evidence" value="ECO:0007669"/>
    <property type="project" value="UniProtKB-ARBA"/>
</dbReference>
<dbReference type="PRINTS" id="PR00837">
    <property type="entry name" value="V5TPXLIKE"/>
</dbReference>
<evidence type="ECO:0000256" key="3">
    <source>
        <dbReference type="ARBA" id="ARBA00022821"/>
    </source>
</evidence>
<dbReference type="InterPro" id="IPR001283">
    <property type="entry name" value="CRISP-related"/>
</dbReference>
<feature type="domain" description="SCP" evidence="7">
    <location>
        <begin position="26"/>
        <end position="157"/>
    </location>
</feature>
<dbReference type="EMBL" id="JAUESC010000384">
    <property type="protein sequence ID" value="KAK0583584.1"/>
    <property type="molecule type" value="Genomic_DNA"/>
</dbReference>
<dbReference type="AlphaFoldDB" id="A0AA39VF21"/>
<evidence type="ECO:0000259" key="7">
    <source>
        <dbReference type="SMART" id="SM00198"/>
    </source>
</evidence>
<feature type="chain" id="PRO_5041417438" description="Pathogenesis-related protein 1" evidence="6">
    <location>
        <begin position="25"/>
        <end position="161"/>
    </location>
</feature>
<evidence type="ECO:0000256" key="2">
    <source>
        <dbReference type="ARBA" id="ARBA00022729"/>
    </source>
</evidence>
<proteinExistence type="inferred from homology"/>
<dbReference type="SUPFAM" id="SSF55797">
    <property type="entry name" value="PR-1-like"/>
    <property type="match status" value="1"/>
</dbReference>
<comment type="caution">
    <text evidence="8">The sequence shown here is derived from an EMBL/GenBank/DDBJ whole genome shotgun (WGS) entry which is preliminary data.</text>
</comment>
<keyword evidence="2 6" id="KW-0732">Signal</keyword>
<gene>
    <name evidence="8" type="ORF">LWI29_038446</name>
</gene>
<dbReference type="PANTHER" id="PTHR10334">
    <property type="entry name" value="CYSTEINE-RICH SECRETORY PROTEIN-RELATED"/>
    <property type="match status" value="1"/>
</dbReference>
<keyword evidence="4" id="KW-1015">Disulfide bond</keyword>
<dbReference type="Proteomes" id="UP001168877">
    <property type="component" value="Unassembled WGS sequence"/>
</dbReference>
<dbReference type="InterPro" id="IPR018244">
    <property type="entry name" value="Allrgn_V5/Tpx1_CS"/>
</dbReference>
<dbReference type="InterPro" id="IPR014044">
    <property type="entry name" value="CAP_dom"/>
</dbReference>
<keyword evidence="3" id="KW-0611">Plant defense</keyword>
<evidence type="ECO:0000256" key="4">
    <source>
        <dbReference type="ARBA" id="ARBA00023157"/>
    </source>
</evidence>